<reference evidence="3 4" key="1">
    <citation type="submission" date="2018-08" db="EMBL/GenBank/DDBJ databases">
        <title>A genome reference for cultivated species of the human gut microbiota.</title>
        <authorList>
            <person name="Zou Y."/>
            <person name="Xue W."/>
            <person name="Luo G."/>
        </authorList>
    </citation>
    <scope>NUCLEOTIDE SEQUENCE [LARGE SCALE GENOMIC DNA]</scope>
    <source>
        <strain evidence="3 4">OF03-9BH</strain>
    </source>
</reference>
<dbReference type="AlphaFoldDB" id="A0A413H0J0"/>
<dbReference type="Proteomes" id="UP000286075">
    <property type="component" value="Unassembled WGS sequence"/>
</dbReference>
<proteinExistence type="predicted"/>
<evidence type="ECO:0000256" key="1">
    <source>
        <dbReference type="SAM" id="Coils"/>
    </source>
</evidence>
<dbReference type="Pfam" id="PF04310">
    <property type="entry name" value="MukB"/>
    <property type="match status" value="1"/>
</dbReference>
<accession>A0A413H0J0</accession>
<dbReference type="InterPro" id="IPR007406">
    <property type="entry name" value="MukB_N_dom"/>
</dbReference>
<name>A0A413H0J0_9BACE</name>
<dbReference type="GO" id="GO:0003677">
    <property type="term" value="F:DNA binding"/>
    <property type="evidence" value="ECO:0007669"/>
    <property type="project" value="InterPro"/>
</dbReference>
<organism evidence="3 4">
    <name type="scientific">Bacteroides stercorirosoris</name>
    <dbReference type="NCBI Taxonomy" id="871324"/>
    <lineage>
        <taxon>Bacteria</taxon>
        <taxon>Pseudomonadati</taxon>
        <taxon>Bacteroidota</taxon>
        <taxon>Bacteroidia</taxon>
        <taxon>Bacteroidales</taxon>
        <taxon>Bacteroidaceae</taxon>
        <taxon>Bacteroides</taxon>
    </lineage>
</organism>
<keyword evidence="1" id="KW-0175">Coiled coil</keyword>
<dbReference type="EMBL" id="QSCF01000034">
    <property type="protein sequence ID" value="RGX76957.1"/>
    <property type="molecule type" value="Genomic_DNA"/>
</dbReference>
<dbReference type="GO" id="GO:0009295">
    <property type="term" value="C:nucleoid"/>
    <property type="evidence" value="ECO:0007669"/>
    <property type="project" value="InterPro"/>
</dbReference>
<dbReference type="GO" id="GO:0005524">
    <property type="term" value="F:ATP binding"/>
    <property type="evidence" value="ECO:0007669"/>
    <property type="project" value="InterPro"/>
</dbReference>
<protein>
    <recommendedName>
        <fullName evidence="2">MukB N-terminal domain-containing protein</fullName>
    </recommendedName>
</protein>
<evidence type="ECO:0000313" key="3">
    <source>
        <dbReference type="EMBL" id="RGX76957.1"/>
    </source>
</evidence>
<gene>
    <name evidence="3" type="ORF">DXA68_17405</name>
</gene>
<sequence length="594" mass="70461">MKIMNEPKIYSISTVGILKHFNQDYLLHPLRTDFTGGNGVGKSIIADLIQIIFICYEKYIKFGTDGFTKEKREIRKLPYKNNEGYAFLNIKIKEEQFITLGVNIQSRSGKRIRPFLILSKPNLNLLLTDLVYGSSKILTYRDFLNEQHKILPLDELSKRLKEKHQLFLTYFPFNEDIERYHSFLFEKEILPINLTIPEQLKAFAKVIQSFSRVRDLGLDKANSLKEFLFEDDDKEYLEEYLKHKQQLDKLLTDFKDLNSHIDDIEYKQKVLKQLNGFEKQMNESKFNFNLKEIVELDKQYSESQNQEQELSKNLSYKVDRRKYLEDREKKFKRLTPAVESYYEEIESNYTFLLQYESKYNSWKRFDSEITQLSEIHYSNFSEETVNNSSPIDFKLKTTKEIIEKVNAAIPLFVQYGQLSDIIRKHHEQEERLSSLALETENKLKQLDRIINLLVDRGSNSLFGQVIREKKILSLHQESVLLSLIDISLEKPEKAIKGLRYALSTNILDENNFEFDKQNKGIWLKLGELREFIELSKDERIFESGSDFENILSNKIDELNIQVTKLKQEKEELNKIKKLHPYDKRIIKDYDFDIR</sequence>
<dbReference type="GO" id="GO:0007059">
    <property type="term" value="P:chromosome segregation"/>
    <property type="evidence" value="ECO:0007669"/>
    <property type="project" value="InterPro"/>
</dbReference>
<comment type="caution">
    <text evidence="3">The sequence shown here is derived from an EMBL/GenBank/DDBJ whole genome shotgun (WGS) entry which is preliminary data.</text>
</comment>
<evidence type="ECO:0000259" key="2">
    <source>
        <dbReference type="Pfam" id="PF04310"/>
    </source>
</evidence>
<feature type="coiled-coil region" evidence="1">
    <location>
        <begin position="548"/>
        <end position="575"/>
    </location>
</feature>
<dbReference type="GO" id="GO:0030261">
    <property type="term" value="P:chromosome condensation"/>
    <property type="evidence" value="ECO:0007669"/>
    <property type="project" value="InterPro"/>
</dbReference>
<evidence type="ECO:0000313" key="4">
    <source>
        <dbReference type="Proteomes" id="UP000286075"/>
    </source>
</evidence>
<dbReference type="Gene3D" id="3.40.1140.10">
    <property type="match status" value="1"/>
</dbReference>
<feature type="domain" description="MukB N-terminal" evidence="2">
    <location>
        <begin position="13"/>
        <end position="231"/>
    </location>
</feature>